<evidence type="ECO:0000259" key="3">
    <source>
        <dbReference type="Pfam" id="PF01408"/>
    </source>
</evidence>
<dbReference type="GO" id="GO:0000166">
    <property type="term" value="F:nucleotide binding"/>
    <property type="evidence" value="ECO:0007669"/>
    <property type="project" value="InterPro"/>
</dbReference>
<dbReference type="Gene3D" id="3.30.360.10">
    <property type="entry name" value="Dihydrodipicolinate Reductase, domain 2"/>
    <property type="match status" value="1"/>
</dbReference>
<dbReference type="Gene3D" id="3.40.50.720">
    <property type="entry name" value="NAD(P)-binding Rossmann-like Domain"/>
    <property type="match status" value="1"/>
</dbReference>
<dbReference type="PANTHER" id="PTHR22604">
    <property type="entry name" value="OXIDOREDUCTASES"/>
    <property type="match status" value="1"/>
</dbReference>
<comment type="caution">
    <text evidence="4">The sequence shown here is derived from an EMBL/GenBank/DDBJ whole genome shotgun (WGS) entry which is preliminary data.</text>
</comment>
<proteinExistence type="inferred from homology"/>
<dbReference type="SUPFAM" id="SSF51735">
    <property type="entry name" value="NAD(P)-binding Rossmann-fold domains"/>
    <property type="match status" value="1"/>
</dbReference>
<name>A0A837G7J7_9VIBR</name>
<feature type="domain" description="Gfo/Idh/MocA-like oxidoreductase N-terminal" evidence="3">
    <location>
        <begin position="6"/>
        <end position="124"/>
    </location>
</feature>
<evidence type="ECO:0000256" key="2">
    <source>
        <dbReference type="ARBA" id="ARBA00023002"/>
    </source>
</evidence>
<dbReference type="InterPro" id="IPR036291">
    <property type="entry name" value="NAD(P)-bd_dom_sf"/>
</dbReference>
<organism evidence="4">
    <name type="scientific">Vibrio coralliilyticus</name>
    <dbReference type="NCBI Taxonomy" id="190893"/>
    <lineage>
        <taxon>Bacteria</taxon>
        <taxon>Pseudomonadati</taxon>
        <taxon>Pseudomonadota</taxon>
        <taxon>Gammaproteobacteria</taxon>
        <taxon>Vibrionales</taxon>
        <taxon>Vibrionaceae</taxon>
        <taxon>Vibrio</taxon>
    </lineage>
</organism>
<dbReference type="EMBL" id="JXXR01000012">
    <property type="protein sequence ID" value="KJY72767.1"/>
    <property type="molecule type" value="Genomic_DNA"/>
</dbReference>
<accession>A0A837G7J7</accession>
<protein>
    <submittedName>
        <fullName evidence="4">Oxidoreductase</fullName>
    </submittedName>
</protein>
<dbReference type="RefSeq" id="WP_045985966.1">
    <property type="nucleotide sequence ID" value="NZ_CP063052.1"/>
</dbReference>
<dbReference type="AlphaFoldDB" id="A0A837G7J7"/>
<dbReference type="InterPro" id="IPR000683">
    <property type="entry name" value="Gfo/Idh/MocA-like_OxRdtase_N"/>
</dbReference>
<dbReference type="Pfam" id="PF01408">
    <property type="entry name" value="GFO_IDH_MocA"/>
    <property type="match status" value="1"/>
</dbReference>
<keyword evidence="2" id="KW-0560">Oxidoreductase</keyword>
<reference evidence="4" key="1">
    <citation type="journal article" date="2015" name="BMC Genomics">
        <title>Genome mining reveals unlocked bioactive potential of marine Gram-negative bacteria.</title>
        <authorList>
            <person name="Machado H."/>
            <person name="Sonnenschein E.C."/>
            <person name="Melchiorsen J."/>
            <person name="Gram L."/>
        </authorList>
    </citation>
    <scope>NUCLEOTIDE SEQUENCE</scope>
    <source>
        <strain evidence="4">S2052</strain>
    </source>
</reference>
<evidence type="ECO:0000313" key="4">
    <source>
        <dbReference type="EMBL" id="KJY72767.1"/>
    </source>
</evidence>
<sequence length="335" mass="37605">MTEQKVRWGIAGLGKIAHRFAADLTQHVDNACLYAVAARDEQRADAFAQQYQAEHAYSSYQAMAEDPNVDAVYIATIHPFHKSMVELFLNHGKHVLVEKPAFTNTQDWDDMKALADKQGLVLMEAMKSVTFPAYRALRDFIQKNSIEIESIEAAFGNWHEFDVQQQIFNPNLCGGATLDVGVYALWLYADLCQLKQSEIQPPSVSYQKHNNESKVDETVELTFTHGIKGKIGASISQDLKRVATIRGPEVEIVIQDKWWNPTVIDVTYKGEHTQISHLPAGGGFEFEASHLSQLIIDGKSSSDFVPHETSRQVIALMERSLKENGFSHLLHASHQ</sequence>
<dbReference type="PANTHER" id="PTHR22604:SF105">
    <property type="entry name" value="TRANS-1,2-DIHYDROBENZENE-1,2-DIOL DEHYDROGENASE"/>
    <property type="match status" value="1"/>
</dbReference>
<comment type="similarity">
    <text evidence="1">Belongs to the Gfo/Idh/MocA family.</text>
</comment>
<evidence type="ECO:0000256" key="1">
    <source>
        <dbReference type="ARBA" id="ARBA00010928"/>
    </source>
</evidence>
<dbReference type="InterPro" id="IPR050984">
    <property type="entry name" value="Gfo/Idh/MocA_domain"/>
</dbReference>
<dbReference type="GO" id="GO:0016491">
    <property type="term" value="F:oxidoreductase activity"/>
    <property type="evidence" value="ECO:0007669"/>
    <property type="project" value="UniProtKB-KW"/>
</dbReference>
<dbReference type="SUPFAM" id="SSF55347">
    <property type="entry name" value="Glyceraldehyde-3-phosphate dehydrogenase-like, C-terminal domain"/>
    <property type="match status" value="1"/>
</dbReference>
<gene>
    <name evidence="4" type="ORF">TW71_11375</name>
</gene>